<keyword evidence="13" id="KW-1185">Reference proteome</keyword>
<evidence type="ECO:0000256" key="3">
    <source>
        <dbReference type="ARBA" id="ARBA00018191"/>
    </source>
</evidence>
<evidence type="ECO:0000256" key="2">
    <source>
        <dbReference type="ARBA" id="ARBA00008699"/>
    </source>
</evidence>
<evidence type="ECO:0000256" key="6">
    <source>
        <dbReference type="ARBA" id="ARBA00022989"/>
    </source>
</evidence>
<evidence type="ECO:0000256" key="4">
    <source>
        <dbReference type="ARBA" id="ARBA00022692"/>
    </source>
</evidence>
<feature type="transmembrane region" description="Helical" evidence="11">
    <location>
        <begin position="21"/>
        <end position="44"/>
    </location>
</feature>
<evidence type="ECO:0000256" key="5">
    <source>
        <dbReference type="ARBA" id="ARBA00022792"/>
    </source>
</evidence>
<keyword evidence="6 11" id="KW-1133">Transmembrane helix</keyword>
<dbReference type="PANTHER" id="PTHR21382">
    <property type="entry name" value="NADH-UBIQUINONE OXIDOREDUCTASE SUBUNIT"/>
    <property type="match status" value="1"/>
</dbReference>
<keyword evidence="5" id="KW-0999">Mitochondrion inner membrane</keyword>
<evidence type="ECO:0000256" key="8">
    <source>
        <dbReference type="ARBA" id="ARBA00023136"/>
    </source>
</evidence>
<dbReference type="GO" id="GO:0005743">
    <property type="term" value="C:mitochondrial inner membrane"/>
    <property type="evidence" value="ECO:0007669"/>
    <property type="project" value="UniProtKB-SubCell"/>
</dbReference>
<dbReference type="InterPro" id="IPR039205">
    <property type="entry name" value="NDUFA11"/>
</dbReference>
<dbReference type="AlphaFoldDB" id="A0A195F563"/>
<dbReference type="Proteomes" id="UP000078541">
    <property type="component" value="Unassembled WGS sequence"/>
</dbReference>
<dbReference type="GO" id="GO:0006120">
    <property type="term" value="P:mitochondrial electron transport, NADH to ubiquinone"/>
    <property type="evidence" value="ECO:0007669"/>
    <property type="project" value="InterPro"/>
</dbReference>
<keyword evidence="7" id="KW-0496">Mitochondrion</keyword>
<gene>
    <name evidence="12" type="ORF">ALC56_10158</name>
</gene>
<proteinExistence type="inferred from homology"/>
<evidence type="ECO:0000256" key="10">
    <source>
        <dbReference type="ARBA" id="ARBA00031497"/>
    </source>
</evidence>
<evidence type="ECO:0000256" key="9">
    <source>
        <dbReference type="ARBA" id="ARBA00030608"/>
    </source>
</evidence>
<dbReference type="EMBL" id="KQ981805">
    <property type="protein sequence ID" value="KYN35598.1"/>
    <property type="molecule type" value="Genomic_DNA"/>
</dbReference>
<comment type="subcellular location">
    <subcellularLocation>
        <location evidence="1">Mitochondrion inner membrane</location>
        <topology evidence="1">Multi-pass membrane protein</topology>
        <orientation evidence="1">Matrix side</orientation>
    </subcellularLocation>
</comment>
<protein>
    <recommendedName>
        <fullName evidence="3">NADH dehydrogenase [ubiquinone] 1 alpha subcomplex subunit 11</fullName>
    </recommendedName>
    <alternativeName>
        <fullName evidence="9">Complex I-B14.7</fullName>
    </alternativeName>
    <alternativeName>
        <fullName evidence="10">NADH-ubiquinone oxidoreductase subunit B14.7</fullName>
    </alternativeName>
</protein>
<evidence type="ECO:0000256" key="1">
    <source>
        <dbReference type="ARBA" id="ARBA00004292"/>
    </source>
</evidence>
<name>A0A195F563_9HYME</name>
<keyword evidence="8 11" id="KW-0472">Membrane</keyword>
<keyword evidence="4 11" id="KW-0812">Transmembrane</keyword>
<dbReference type="STRING" id="34720.A0A195F563"/>
<evidence type="ECO:0000256" key="11">
    <source>
        <dbReference type="SAM" id="Phobius"/>
    </source>
</evidence>
<organism evidence="12 13">
    <name type="scientific">Trachymyrmex septentrionalis</name>
    <dbReference type="NCBI Taxonomy" id="34720"/>
    <lineage>
        <taxon>Eukaryota</taxon>
        <taxon>Metazoa</taxon>
        <taxon>Ecdysozoa</taxon>
        <taxon>Arthropoda</taxon>
        <taxon>Hexapoda</taxon>
        <taxon>Insecta</taxon>
        <taxon>Pterygota</taxon>
        <taxon>Neoptera</taxon>
        <taxon>Endopterygota</taxon>
        <taxon>Hymenoptera</taxon>
        <taxon>Apocrita</taxon>
        <taxon>Aculeata</taxon>
        <taxon>Formicoidea</taxon>
        <taxon>Formicidae</taxon>
        <taxon>Myrmicinae</taxon>
        <taxon>Trachymyrmex</taxon>
    </lineage>
</organism>
<reference evidence="12 13" key="1">
    <citation type="submission" date="2016-03" db="EMBL/GenBank/DDBJ databases">
        <title>Trachymyrmex septentrionalis WGS genome.</title>
        <authorList>
            <person name="Nygaard S."/>
            <person name="Hu H."/>
            <person name="Boomsma J."/>
            <person name="Zhang G."/>
        </authorList>
    </citation>
    <scope>NUCLEOTIDE SEQUENCE [LARGE SCALE GENOMIC DNA]</scope>
    <source>
        <strain evidence="12">Tsep2-gDNA-1</strain>
        <tissue evidence="12">Whole body</tissue>
    </source>
</reference>
<dbReference type="PANTHER" id="PTHR21382:SF1">
    <property type="entry name" value="NADH DEHYDROGENASE [UBIQUINONE] 1 ALPHA SUBCOMPLEX SUBUNIT 11"/>
    <property type="match status" value="1"/>
</dbReference>
<dbReference type="GO" id="GO:0045271">
    <property type="term" value="C:respiratory chain complex I"/>
    <property type="evidence" value="ECO:0007669"/>
    <property type="project" value="InterPro"/>
</dbReference>
<sequence>MRNFYFFPSIHLYSSRNDTQLLFIVYLFIAISVSASIMLIRYFWNNWRYSNAPEGQQPFEKVVGLSKYGFITGLGIGTYDSVMISQTTGFWSTVNCISYWVVPLTAMCATFASVAYTTTKIRGKDDYFNYIVASLATGGVFYRWQRKGPLTYSWTIAIIACATIKKFSDLTGFQPLPLHPEIREEYTTFPWDMTIIKDPRGPRSWE</sequence>
<feature type="transmembrane region" description="Helical" evidence="11">
    <location>
        <begin position="97"/>
        <end position="115"/>
    </location>
</feature>
<evidence type="ECO:0000256" key="7">
    <source>
        <dbReference type="ARBA" id="ARBA00023128"/>
    </source>
</evidence>
<comment type="similarity">
    <text evidence="2">Belongs to the complex I NDUFA11 subunit family.</text>
</comment>
<evidence type="ECO:0000313" key="13">
    <source>
        <dbReference type="Proteomes" id="UP000078541"/>
    </source>
</evidence>
<accession>A0A195F563</accession>
<evidence type="ECO:0000313" key="12">
    <source>
        <dbReference type="EMBL" id="KYN35598.1"/>
    </source>
</evidence>